<organism evidence="1">
    <name type="scientific">marine sediment metagenome</name>
    <dbReference type="NCBI Taxonomy" id="412755"/>
    <lineage>
        <taxon>unclassified sequences</taxon>
        <taxon>metagenomes</taxon>
        <taxon>ecological metagenomes</taxon>
    </lineage>
</organism>
<name>A0A0F9JQD4_9ZZZZ</name>
<sequence length="73" mass="8752">MDKKITKKMTKQEFLKRLNDIYDIKSVVANDHPEMDYSKEPPKVQNLRLYYIGDVHIGTYNKTYREGTIFPKR</sequence>
<comment type="caution">
    <text evidence="1">The sequence shown here is derived from an EMBL/GenBank/DDBJ whole genome shotgun (WGS) entry which is preliminary data.</text>
</comment>
<evidence type="ECO:0000313" key="1">
    <source>
        <dbReference type="EMBL" id="KKM64636.1"/>
    </source>
</evidence>
<gene>
    <name evidence="1" type="ORF">LCGC14_1499370</name>
</gene>
<reference evidence="1" key="1">
    <citation type="journal article" date="2015" name="Nature">
        <title>Complex archaea that bridge the gap between prokaryotes and eukaryotes.</title>
        <authorList>
            <person name="Spang A."/>
            <person name="Saw J.H."/>
            <person name="Jorgensen S.L."/>
            <person name="Zaremba-Niedzwiedzka K."/>
            <person name="Martijn J."/>
            <person name="Lind A.E."/>
            <person name="van Eijk R."/>
            <person name="Schleper C."/>
            <person name="Guy L."/>
            <person name="Ettema T.J."/>
        </authorList>
    </citation>
    <scope>NUCLEOTIDE SEQUENCE</scope>
</reference>
<protein>
    <submittedName>
        <fullName evidence="1">Uncharacterized protein</fullName>
    </submittedName>
</protein>
<proteinExistence type="predicted"/>
<accession>A0A0F9JQD4</accession>
<dbReference type="EMBL" id="LAZR01010864">
    <property type="protein sequence ID" value="KKM64636.1"/>
    <property type="molecule type" value="Genomic_DNA"/>
</dbReference>
<dbReference type="AlphaFoldDB" id="A0A0F9JQD4"/>